<dbReference type="InterPro" id="IPR000007">
    <property type="entry name" value="Tubby_C"/>
</dbReference>
<gene>
    <name evidence="5" type="ORF">KFE25_007063</name>
</gene>
<dbReference type="SUPFAM" id="SSF50729">
    <property type="entry name" value="PH domain-like"/>
    <property type="match status" value="1"/>
</dbReference>
<dbReference type="SUPFAM" id="SSF54518">
    <property type="entry name" value="Tubby C-terminal domain-like"/>
    <property type="match status" value="1"/>
</dbReference>
<dbReference type="CDD" id="cd09917">
    <property type="entry name" value="F-box_SF"/>
    <property type="match status" value="1"/>
</dbReference>
<evidence type="ECO:0000256" key="2">
    <source>
        <dbReference type="SAM" id="MobiDB-lite"/>
    </source>
</evidence>
<sequence length="521" mass="56737">MEEPEEEPAVEGWLSKRSRHRGVYRDRWIVLSRSRVIAFRDERCYLQPTETIELLHVTGATLDANALTLSTARRAFVFRAPADAEHGAPGLLEWYRQIQALRSSLGVESSLISRLPEDVLARIFEELPTSAIQAISTTCRQWRDVRMELLGRQHGQATARIEHLWSTDAVYHLATLRRHRPLERAFPFFTLHAEHDDELLLRADRDRHGRGFVISAPAGGPVGAGAVRAKAHAAAVDAPMQYVAHLVGNSALTAFVLYDHGLPPPCPRLARAAAQPQPLAHAAEYARGGAAAGDASVGGAAGAHASARELERAELAHVTLRSSMWAARCIAVALPAQPAAGAAGADGEVRVVREEHAAASAVAPSGEPWPLPPAGEPWPLPSAGERALRSSSDERRPCGAPAHAAVAMAAPRAHRRTLASRMRRQQWRLGADSSISMLHNAVPAWNSELRAFTLPFYGRVHLASKKNFQLIDRRRPDVIVMIFGKKRRDVYSLDWCAPLSCVQALGVALSSFDSCLSGAKL</sequence>
<dbReference type="InterPro" id="IPR025659">
    <property type="entry name" value="Tubby-like_C"/>
</dbReference>
<reference evidence="5" key="1">
    <citation type="submission" date="2021-05" db="EMBL/GenBank/DDBJ databases">
        <title>The genome of the haptophyte Pavlova lutheri (Diacronema luteri, Pavlovales) - a model for lipid biosynthesis in eukaryotic algae.</title>
        <authorList>
            <person name="Hulatt C.J."/>
            <person name="Posewitz M.C."/>
        </authorList>
    </citation>
    <scope>NUCLEOTIDE SEQUENCE</scope>
    <source>
        <strain evidence="5">NIVA-4/92</strain>
    </source>
</reference>
<dbReference type="PRINTS" id="PR01573">
    <property type="entry name" value="SUPERTUBBY"/>
</dbReference>
<dbReference type="InterPro" id="IPR001849">
    <property type="entry name" value="PH_domain"/>
</dbReference>
<proteinExistence type="inferred from homology"/>
<protein>
    <recommendedName>
        <fullName evidence="7">F-box domain-containing protein</fullName>
    </recommendedName>
</protein>
<evidence type="ECO:0000259" key="4">
    <source>
        <dbReference type="PROSITE" id="PS50181"/>
    </source>
</evidence>
<dbReference type="AlphaFoldDB" id="A0A8J5XFR4"/>
<dbReference type="PANTHER" id="PTHR16517:SF7">
    <property type="entry name" value="PROTEIN KING TUBBY"/>
    <property type="match status" value="1"/>
</dbReference>
<dbReference type="SUPFAM" id="SSF81383">
    <property type="entry name" value="F-box domain"/>
    <property type="match status" value="1"/>
</dbReference>
<dbReference type="Pfam" id="PF01167">
    <property type="entry name" value="Tub"/>
    <property type="match status" value="1"/>
</dbReference>
<feature type="domain" description="F-box" evidence="4">
    <location>
        <begin position="109"/>
        <end position="145"/>
    </location>
</feature>
<dbReference type="PROSITE" id="PS50181">
    <property type="entry name" value="FBOX"/>
    <property type="match status" value="1"/>
</dbReference>
<evidence type="ECO:0000313" key="6">
    <source>
        <dbReference type="Proteomes" id="UP000751190"/>
    </source>
</evidence>
<evidence type="ECO:0000313" key="5">
    <source>
        <dbReference type="EMBL" id="KAG8468011.1"/>
    </source>
</evidence>
<feature type="domain" description="PH" evidence="3">
    <location>
        <begin position="7"/>
        <end position="103"/>
    </location>
</feature>
<name>A0A8J5XFR4_DIALT</name>
<dbReference type="PANTHER" id="PTHR16517">
    <property type="entry name" value="TUBBY-RELATED"/>
    <property type="match status" value="1"/>
</dbReference>
<evidence type="ECO:0000256" key="1">
    <source>
        <dbReference type="ARBA" id="ARBA00007129"/>
    </source>
</evidence>
<organism evidence="5 6">
    <name type="scientific">Diacronema lutheri</name>
    <name type="common">Unicellular marine alga</name>
    <name type="synonym">Monochrysis lutheri</name>
    <dbReference type="NCBI Taxonomy" id="2081491"/>
    <lineage>
        <taxon>Eukaryota</taxon>
        <taxon>Haptista</taxon>
        <taxon>Haptophyta</taxon>
        <taxon>Pavlovophyceae</taxon>
        <taxon>Pavlovales</taxon>
        <taxon>Pavlovaceae</taxon>
        <taxon>Diacronema</taxon>
    </lineage>
</organism>
<feature type="compositionally biased region" description="Pro residues" evidence="2">
    <location>
        <begin position="367"/>
        <end position="380"/>
    </location>
</feature>
<comment type="similarity">
    <text evidence="1">Belongs to the TUB family.</text>
</comment>
<feature type="region of interest" description="Disordered" evidence="2">
    <location>
        <begin position="358"/>
        <end position="398"/>
    </location>
</feature>
<evidence type="ECO:0000259" key="3">
    <source>
        <dbReference type="PROSITE" id="PS50003"/>
    </source>
</evidence>
<dbReference type="Pfam" id="PF12937">
    <property type="entry name" value="F-box-like"/>
    <property type="match status" value="1"/>
</dbReference>
<accession>A0A8J5XFR4</accession>
<dbReference type="PROSITE" id="PS50003">
    <property type="entry name" value="PH_DOMAIN"/>
    <property type="match status" value="1"/>
</dbReference>
<dbReference type="SMART" id="SM00233">
    <property type="entry name" value="PH"/>
    <property type="match status" value="1"/>
</dbReference>
<keyword evidence="6" id="KW-1185">Reference proteome</keyword>
<feature type="compositionally biased region" description="Basic and acidic residues" evidence="2">
    <location>
        <begin position="386"/>
        <end position="397"/>
    </location>
</feature>
<evidence type="ECO:0008006" key="7">
    <source>
        <dbReference type="Google" id="ProtNLM"/>
    </source>
</evidence>
<dbReference type="Gene3D" id="1.20.1280.50">
    <property type="match status" value="1"/>
</dbReference>
<dbReference type="Gene3D" id="3.20.90.10">
    <property type="entry name" value="Tubby Protein, Chain A"/>
    <property type="match status" value="1"/>
</dbReference>
<dbReference type="InterPro" id="IPR036047">
    <property type="entry name" value="F-box-like_dom_sf"/>
</dbReference>
<dbReference type="Proteomes" id="UP000751190">
    <property type="component" value="Unassembled WGS sequence"/>
</dbReference>
<dbReference type="InterPro" id="IPR001810">
    <property type="entry name" value="F-box_dom"/>
</dbReference>
<dbReference type="OrthoDB" id="8775810at2759"/>
<dbReference type="Gene3D" id="2.30.29.30">
    <property type="entry name" value="Pleckstrin-homology domain (PH domain)/Phosphotyrosine-binding domain (PTB)"/>
    <property type="match status" value="1"/>
</dbReference>
<comment type="caution">
    <text evidence="5">The sequence shown here is derived from an EMBL/GenBank/DDBJ whole genome shotgun (WGS) entry which is preliminary data.</text>
</comment>
<dbReference type="EMBL" id="JAGTXO010000005">
    <property type="protein sequence ID" value="KAG8468011.1"/>
    <property type="molecule type" value="Genomic_DNA"/>
</dbReference>
<dbReference type="InterPro" id="IPR011993">
    <property type="entry name" value="PH-like_dom_sf"/>
</dbReference>